<dbReference type="EMBL" id="JBGMEL010000008">
    <property type="protein sequence ID" value="MFA0790767.1"/>
    <property type="molecule type" value="Genomic_DNA"/>
</dbReference>
<sequence>MAVQLGGGYAAYRFRPECTWVTDNNAGELRSDGYGSCVGLVLYSGAPRRIGVVAHFSGSMQAPQVRADALEIMAAVCPLAPGRKWRGWVFGGVSLNGNSSFQTMSGNGSSLRHTQALIDEVRSVLNFNRMFDVNFNISHLEKFTFTSQGVFNEMSLRQGDNYIGHQGVKLDLASGKVTWDDLSHGTGKSKTKEMVNSMF</sequence>
<organism evidence="1 2">
    <name type="scientific">Microbulbifer echini</name>
    <dbReference type="NCBI Taxonomy" id="1529067"/>
    <lineage>
        <taxon>Bacteria</taxon>
        <taxon>Pseudomonadati</taxon>
        <taxon>Pseudomonadota</taxon>
        <taxon>Gammaproteobacteria</taxon>
        <taxon>Cellvibrionales</taxon>
        <taxon>Microbulbiferaceae</taxon>
        <taxon>Microbulbifer</taxon>
    </lineage>
</organism>
<dbReference type="Proteomes" id="UP001569414">
    <property type="component" value="Unassembled WGS sequence"/>
</dbReference>
<keyword evidence="2" id="KW-1185">Reference proteome</keyword>
<evidence type="ECO:0000313" key="2">
    <source>
        <dbReference type="Proteomes" id="UP001569414"/>
    </source>
</evidence>
<accession>A0ABV4NMK0</accession>
<proteinExistence type="predicted"/>
<reference evidence="1 2" key="1">
    <citation type="submission" date="2024-08" db="EMBL/GenBank/DDBJ databases">
        <authorList>
            <person name="Ishaq N."/>
        </authorList>
    </citation>
    <scope>NUCLEOTIDE SEQUENCE [LARGE SCALE GENOMIC DNA]</scope>
    <source>
        <strain evidence="1 2">JCM 30400</strain>
    </source>
</reference>
<name>A0ABV4NMK0_9GAMM</name>
<evidence type="ECO:0000313" key="1">
    <source>
        <dbReference type="EMBL" id="MFA0790767.1"/>
    </source>
</evidence>
<comment type="caution">
    <text evidence="1">The sequence shown here is derived from an EMBL/GenBank/DDBJ whole genome shotgun (WGS) entry which is preliminary data.</text>
</comment>
<dbReference type="RefSeq" id="WP_371843391.1">
    <property type="nucleotide sequence ID" value="NZ_JBGMEL010000008.1"/>
</dbReference>
<gene>
    <name evidence="1" type="ORF">ACCI51_09445</name>
</gene>
<protein>
    <submittedName>
        <fullName evidence="1">Uncharacterized protein</fullName>
    </submittedName>
</protein>